<accession>A0A2Z3H6Z3</accession>
<gene>
    <name evidence="3" type="ORF">C1280_26145</name>
</gene>
<keyword evidence="2" id="KW-0812">Transmembrane</keyword>
<evidence type="ECO:0000256" key="1">
    <source>
        <dbReference type="SAM" id="MobiDB-lite"/>
    </source>
</evidence>
<dbReference type="KEGG" id="gog:C1280_26145"/>
<dbReference type="RefSeq" id="WP_010034131.1">
    <property type="nucleotide sequence ID" value="NZ_CP025958.1"/>
</dbReference>
<feature type="region of interest" description="Disordered" evidence="1">
    <location>
        <begin position="57"/>
        <end position="106"/>
    </location>
</feature>
<evidence type="ECO:0000313" key="4">
    <source>
        <dbReference type="Proteomes" id="UP000245802"/>
    </source>
</evidence>
<proteinExistence type="predicted"/>
<evidence type="ECO:0000256" key="2">
    <source>
        <dbReference type="SAM" id="Phobius"/>
    </source>
</evidence>
<organism evidence="3 4">
    <name type="scientific">Gemmata obscuriglobus</name>
    <dbReference type="NCBI Taxonomy" id="114"/>
    <lineage>
        <taxon>Bacteria</taxon>
        <taxon>Pseudomonadati</taxon>
        <taxon>Planctomycetota</taxon>
        <taxon>Planctomycetia</taxon>
        <taxon>Gemmatales</taxon>
        <taxon>Gemmataceae</taxon>
        <taxon>Gemmata</taxon>
    </lineage>
</organism>
<evidence type="ECO:0000313" key="3">
    <source>
        <dbReference type="EMBL" id="AWM40142.1"/>
    </source>
</evidence>
<protein>
    <submittedName>
        <fullName evidence="3">Uncharacterized protein</fullName>
    </submittedName>
</protein>
<feature type="transmembrane region" description="Helical" evidence="2">
    <location>
        <begin position="110"/>
        <end position="132"/>
    </location>
</feature>
<name>A0A2Z3H6Z3_9BACT</name>
<dbReference type="EMBL" id="CP025958">
    <property type="protein sequence ID" value="AWM40142.1"/>
    <property type="molecule type" value="Genomic_DNA"/>
</dbReference>
<reference evidence="3 4" key="1">
    <citation type="submission" date="2018-01" db="EMBL/GenBank/DDBJ databases">
        <title>G. obscuriglobus.</title>
        <authorList>
            <person name="Franke J."/>
            <person name="Blomberg W."/>
            <person name="Selmecki A."/>
        </authorList>
    </citation>
    <scope>NUCLEOTIDE SEQUENCE [LARGE SCALE GENOMIC DNA]</scope>
    <source>
        <strain evidence="3 4">DSM 5831</strain>
    </source>
</reference>
<dbReference type="Proteomes" id="UP000245802">
    <property type="component" value="Chromosome"/>
</dbReference>
<dbReference type="AlphaFoldDB" id="A0A2Z3H6Z3"/>
<keyword evidence="4" id="KW-1185">Reference proteome</keyword>
<feature type="compositionally biased region" description="Polar residues" evidence="1">
    <location>
        <begin position="1"/>
        <end position="10"/>
    </location>
</feature>
<feature type="region of interest" description="Disordered" evidence="1">
    <location>
        <begin position="1"/>
        <end position="24"/>
    </location>
</feature>
<keyword evidence="2" id="KW-0472">Membrane</keyword>
<sequence length="134" mass="13663">MSDSRTQQDPGGSPAAVPFGPDDPLTELVRLAHHAAWRQHGMPDPADAVARLWDELGWPVPDSTPARTDSPAPDAPTVPDVLAGDTVDVPPGPPAEPVAPNGTGARPGMAWGPVLVLVALALLGAALLVAAFPP</sequence>
<keyword evidence="2" id="KW-1133">Transmembrane helix</keyword>